<comment type="caution">
    <text evidence="3">The sequence shown here is derived from an EMBL/GenBank/DDBJ whole genome shotgun (WGS) entry which is preliminary data.</text>
</comment>
<evidence type="ECO:0000259" key="2">
    <source>
        <dbReference type="Pfam" id="PF08906"/>
    </source>
</evidence>
<dbReference type="Proteomes" id="UP000298234">
    <property type="component" value="Unassembled WGS sequence"/>
</dbReference>
<accession>A0AAX2RLZ6</accession>
<feature type="domain" description="T6SS immunity protein Tdi1 C-terminal" evidence="2">
    <location>
        <begin position="131"/>
        <end position="203"/>
    </location>
</feature>
<dbReference type="AlphaFoldDB" id="A0AAX2RLZ6"/>
<evidence type="ECO:0000259" key="1">
    <source>
        <dbReference type="Pfam" id="PF08887"/>
    </source>
</evidence>
<gene>
    <name evidence="3" type="ORF">E3D37_24110</name>
</gene>
<dbReference type="InterPro" id="IPR015002">
    <property type="entry name" value="T6SS_Tdi1_C"/>
</dbReference>
<evidence type="ECO:0000313" key="3">
    <source>
        <dbReference type="EMBL" id="TEU42805.1"/>
    </source>
</evidence>
<evidence type="ECO:0000313" key="4">
    <source>
        <dbReference type="Proteomes" id="UP000298234"/>
    </source>
</evidence>
<proteinExistence type="predicted"/>
<feature type="domain" description="GAD-related" evidence="1">
    <location>
        <begin position="12"/>
        <end position="109"/>
    </location>
</feature>
<dbReference type="Pfam" id="PF08906">
    <property type="entry name" value="T6SS_Tdi1_C"/>
    <property type="match status" value="1"/>
</dbReference>
<protein>
    <submittedName>
        <fullName evidence="3">DUF1851 domain-containing protein</fullName>
    </submittedName>
</protein>
<sequence length="222" mass="25354">MDNFMENFLGYKGFGPAIDRRDVPSEKIEKFRGKLPNKLLEYWQEYGWCGYANGLLWTVDPDEWEDELEAWIGETEFMERDAYYVIARTAFGGLILWGEKTGQSLKVKTPYGMIFPSFDEEEFEEDGPDLTIQLFFSTCSKEMFDLLDSEEAPLFERALDKLGPLDHTTMYGFVPALALGGTPALERLQKLDAHVHLDILSQVTELQVMRDIAQDARGAGLL</sequence>
<dbReference type="EMBL" id="SNSQ01000030">
    <property type="protein sequence ID" value="TEU42805.1"/>
    <property type="molecule type" value="Genomic_DNA"/>
</dbReference>
<dbReference type="InterPro" id="IPR014983">
    <property type="entry name" value="GAD-rel"/>
</dbReference>
<reference evidence="3 4" key="1">
    <citation type="submission" date="2019-03" db="EMBL/GenBank/DDBJ databases">
        <title>Burkholderia cepacia outbreak.</title>
        <authorList>
            <person name="Farzana R."/>
            <person name="Walsh T.R."/>
        </authorList>
    </citation>
    <scope>NUCLEOTIDE SEQUENCE [LARGE SCALE GENOMIC DNA]</scope>
    <source>
        <strain evidence="4">d13</strain>
    </source>
</reference>
<organism evidence="3 4">
    <name type="scientific">Burkholderia cepacia</name>
    <name type="common">Pseudomonas cepacia</name>
    <dbReference type="NCBI Taxonomy" id="292"/>
    <lineage>
        <taxon>Bacteria</taxon>
        <taxon>Pseudomonadati</taxon>
        <taxon>Pseudomonadota</taxon>
        <taxon>Betaproteobacteria</taxon>
        <taxon>Burkholderiales</taxon>
        <taxon>Burkholderiaceae</taxon>
        <taxon>Burkholderia</taxon>
        <taxon>Burkholderia cepacia complex</taxon>
    </lineage>
</organism>
<name>A0AAX2RLZ6_BURCE</name>
<dbReference type="Pfam" id="PF08887">
    <property type="entry name" value="GAD-like"/>
    <property type="match status" value="1"/>
</dbReference>